<evidence type="ECO:0000256" key="2">
    <source>
        <dbReference type="ARBA" id="ARBA00022857"/>
    </source>
</evidence>
<keyword evidence="2" id="KW-0521">NADP</keyword>
<evidence type="ECO:0000313" key="6">
    <source>
        <dbReference type="Proteomes" id="UP000770015"/>
    </source>
</evidence>
<dbReference type="GO" id="GO:0016491">
    <property type="term" value="F:oxidoreductase activity"/>
    <property type="evidence" value="ECO:0007669"/>
    <property type="project" value="UniProtKB-KW"/>
</dbReference>
<protein>
    <recommendedName>
        <fullName evidence="4">NmrA-like domain-containing protein</fullName>
    </recommendedName>
</protein>
<sequence length="338" mass="37209">MAQQGKKIIAVVGGTGTVGQHVVAALRDVPEFHVRVTTRDPTTGRAKEFADAGIEVVKADSWQPEELDAAFKDCWGLFVNTDSDDPNFKAEIGPPESEQGFIIIDAAIRQGVKHFVFQNLPAASKISNGEAPILSFDNKNQISDYALKAGFKTATNVNLGWILEVFWHKTYIHTFGGLAMIRDKDGFLTLRMPPFGNNPEKVPWTSTEHDYGDAVLGVFMNPEPWAGKTVWAISDPRSFKDVADAYNKVSGTNDARFVQKGDGNMTATSEGKTKEVNGLLRYCHWVKGDYCGGKPHDQTDMETLKAIGAKARGRTGKDAELQTVEDFWAMTLPRHPGY</sequence>
<dbReference type="SUPFAM" id="SSF51735">
    <property type="entry name" value="NAD(P)-binding Rossmann-fold domains"/>
    <property type="match status" value="1"/>
</dbReference>
<feature type="domain" description="NmrA-like" evidence="4">
    <location>
        <begin position="6"/>
        <end position="253"/>
    </location>
</feature>
<dbReference type="Gene3D" id="3.90.25.10">
    <property type="entry name" value="UDP-galactose 4-epimerase, domain 1"/>
    <property type="match status" value="1"/>
</dbReference>
<evidence type="ECO:0000256" key="3">
    <source>
        <dbReference type="ARBA" id="ARBA00023002"/>
    </source>
</evidence>
<dbReference type="InterPro" id="IPR036291">
    <property type="entry name" value="NAD(P)-bd_dom_sf"/>
</dbReference>
<proteinExistence type="inferred from homology"/>
<keyword evidence="6" id="KW-1185">Reference proteome</keyword>
<comment type="caution">
    <text evidence="5">The sequence shown here is derived from an EMBL/GenBank/DDBJ whole genome shotgun (WGS) entry which is preliminary data.</text>
</comment>
<evidence type="ECO:0000256" key="1">
    <source>
        <dbReference type="ARBA" id="ARBA00006328"/>
    </source>
</evidence>
<dbReference type="Pfam" id="PF05368">
    <property type="entry name" value="NmrA"/>
    <property type="match status" value="1"/>
</dbReference>
<reference evidence="5" key="1">
    <citation type="journal article" date="2021" name="Nat. Commun.">
        <title>Genetic determinants of endophytism in the Arabidopsis root mycobiome.</title>
        <authorList>
            <person name="Mesny F."/>
            <person name="Miyauchi S."/>
            <person name="Thiergart T."/>
            <person name="Pickel B."/>
            <person name="Atanasova L."/>
            <person name="Karlsson M."/>
            <person name="Huettel B."/>
            <person name="Barry K.W."/>
            <person name="Haridas S."/>
            <person name="Chen C."/>
            <person name="Bauer D."/>
            <person name="Andreopoulos W."/>
            <person name="Pangilinan J."/>
            <person name="LaButti K."/>
            <person name="Riley R."/>
            <person name="Lipzen A."/>
            <person name="Clum A."/>
            <person name="Drula E."/>
            <person name="Henrissat B."/>
            <person name="Kohler A."/>
            <person name="Grigoriev I.V."/>
            <person name="Martin F.M."/>
            <person name="Hacquard S."/>
        </authorList>
    </citation>
    <scope>NUCLEOTIDE SEQUENCE</scope>
    <source>
        <strain evidence="5">MPI-SDFR-AT-0117</strain>
    </source>
</reference>
<dbReference type="PANTHER" id="PTHR42748:SF30">
    <property type="entry name" value="NMRA-LIKE DOMAIN-CONTAINING PROTEIN"/>
    <property type="match status" value="1"/>
</dbReference>
<dbReference type="Proteomes" id="UP000770015">
    <property type="component" value="Unassembled WGS sequence"/>
</dbReference>
<dbReference type="Gene3D" id="3.40.50.720">
    <property type="entry name" value="NAD(P)-binding Rossmann-like Domain"/>
    <property type="match status" value="1"/>
</dbReference>
<dbReference type="PANTHER" id="PTHR42748">
    <property type="entry name" value="NITROGEN METABOLITE REPRESSION PROTEIN NMRA FAMILY MEMBER"/>
    <property type="match status" value="1"/>
</dbReference>
<gene>
    <name evidence="5" type="ORF">F5X68DRAFT_237909</name>
</gene>
<dbReference type="GO" id="GO:0005634">
    <property type="term" value="C:nucleus"/>
    <property type="evidence" value="ECO:0007669"/>
    <property type="project" value="TreeGrafter"/>
</dbReference>
<accession>A0A9P9A5N4</accession>
<dbReference type="InterPro" id="IPR051164">
    <property type="entry name" value="NmrA-like_oxidored"/>
</dbReference>
<dbReference type="EMBL" id="JAGSXJ010000051">
    <property type="protein sequence ID" value="KAH6661545.1"/>
    <property type="molecule type" value="Genomic_DNA"/>
</dbReference>
<dbReference type="AlphaFoldDB" id="A0A9P9A5N4"/>
<evidence type="ECO:0000313" key="5">
    <source>
        <dbReference type="EMBL" id="KAH6661545.1"/>
    </source>
</evidence>
<comment type="similarity">
    <text evidence="1">Belongs to the NmrA-type oxidoreductase family.</text>
</comment>
<organism evidence="5 6">
    <name type="scientific">Plectosphaerella plurivora</name>
    <dbReference type="NCBI Taxonomy" id="936078"/>
    <lineage>
        <taxon>Eukaryota</taxon>
        <taxon>Fungi</taxon>
        <taxon>Dikarya</taxon>
        <taxon>Ascomycota</taxon>
        <taxon>Pezizomycotina</taxon>
        <taxon>Sordariomycetes</taxon>
        <taxon>Hypocreomycetidae</taxon>
        <taxon>Glomerellales</taxon>
        <taxon>Plectosphaerellaceae</taxon>
        <taxon>Plectosphaerella</taxon>
    </lineage>
</organism>
<keyword evidence="3" id="KW-0560">Oxidoreductase</keyword>
<name>A0A9P9A5N4_9PEZI</name>
<dbReference type="OrthoDB" id="300709at2759"/>
<evidence type="ECO:0000259" key="4">
    <source>
        <dbReference type="Pfam" id="PF05368"/>
    </source>
</evidence>
<dbReference type="InterPro" id="IPR008030">
    <property type="entry name" value="NmrA-like"/>
</dbReference>